<dbReference type="InterPro" id="IPR045584">
    <property type="entry name" value="Pilin-like"/>
</dbReference>
<name>A0A844G348_9BACT</name>
<dbReference type="Proteomes" id="UP000435649">
    <property type="component" value="Unassembled WGS sequence"/>
</dbReference>
<feature type="transmembrane region" description="Helical" evidence="2">
    <location>
        <begin position="21"/>
        <end position="45"/>
    </location>
</feature>
<evidence type="ECO:0000256" key="1">
    <source>
        <dbReference type="ARBA" id="ARBA00022481"/>
    </source>
</evidence>
<dbReference type="GO" id="GO:0015627">
    <property type="term" value="C:type II protein secretion system complex"/>
    <property type="evidence" value="ECO:0007669"/>
    <property type="project" value="InterPro"/>
</dbReference>
<evidence type="ECO:0000256" key="2">
    <source>
        <dbReference type="SAM" id="Phobius"/>
    </source>
</evidence>
<keyword evidence="2" id="KW-0812">Transmembrane</keyword>
<dbReference type="EMBL" id="VUNS01000007">
    <property type="protein sequence ID" value="MST97061.1"/>
    <property type="molecule type" value="Genomic_DNA"/>
</dbReference>
<dbReference type="Gene3D" id="3.30.700.10">
    <property type="entry name" value="Glycoprotein, Type 4 Pilin"/>
    <property type="match status" value="1"/>
</dbReference>
<keyword evidence="2" id="KW-1133">Transmembrane helix</keyword>
<proteinExistence type="predicted"/>
<dbReference type="PRINTS" id="PR00813">
    <property type="entry name" value="BCTERIALGSPG"/>
</dbReference>
<protein>
    <submittedName>
        <fullName evidence="3">Type II secretion system protein</fullName>
    </submittedName>
</protein>
<evidence type="ECO:0000313" key="4">
    <source>
        <dbReference type="Proteomes" id="UP000435649"/>
    </source>
</evidence>
<dbReference type="AlphaFoldDB" id="A0A844G348"/>
<dbReference type="SUPFAM" id="SSF54523">
    <property type="entry name" value="Pili subunits"/>
    <property type="match status" value="1"/>
</dbReference>
<keyword evidence="1" id="KW-0488">Methylation</keyword>
<dbReference type="GO" id="GO:0015628">
    <property type="term" value="P:protein secretion by the type II secretion system"/>
    <property type="evidence" value="ECO:0007669"/>
    <property type="project" value="InterPro"/>
</dbReference>
<reference evidence="3 4" key="1">
    <citation type="submission" date="2019-08" db="EMBL/GenBank/DDBJ databases">
        <title>In-depth cultivation of the pig gut microbiome towards novel bacterial diversity and tailored functional studies.</title>
        <authorList>
            <person name="Wylensek D."/>
            <person name="Hitch T.C.A."/>
            <person name="Clavel T."/>
        </authorList>
    </citation>
    <scope>NUCLEOTIDE SEQUENCE [LARGE SCALE GENOMIC DNA]</scope>
    <source>
        <strain evidence="3 4">BBE-744-WT-12</strain>
    </source>
</reference>
<gene>
    <name evidence="3" type="ORF">FYJ85_08395</name>
</gene>
<dbReference type="InterPro" id="IPR012902">
    <property type="entry name" value="N_methyl_site"/>
</dbReference>
<keyword evidence="2" id="KW-0472">Membrane</keyword>
<dbReference type="NCBIfam" id="TIGR02532">
    <property type="entry name" value="IV_pilin_GFxxxE"/>
    <property type="match status" value="1"/>
</dbReference>
<evidence type="ECO:0000313" key="3">
    <source>
        <dbReference type="EMBL" id="MST97061.1"/>
    </source>
</evidence>
<dbReference type="RefSeq" id="WP_154417865.1">
    <property type="nucleotide sequence ID" value="NZ_VUNS01000007.1"/>
</dbReference>
<sequence>MEKHFFETASVKRRLPAEYRHFTLIELLVVIAIIAILASMLLPALNQARTRAKSIACVNNLKQLFTAETMYENDYGYYTIGSAAESGVQFKQNIWHQKLRHYLGWTGEVTSWNDYRNGIARTKVLRCPGIADYGTDTLGYSVNRFGCLAEWFKLSPQKPASEPANQDTRRYVKSNSACPAIQPSRIIFLADMGHTRDTDSGTKETPPDICNRDYLVGKADIVYDLRHGISQNIVTLAGSARNVHPDEVDYSMYLK</sequence>
<dbReference type="InterPro" id="IPR000983">
    <property type="entry name" value="Bac_GSPG_pilin"/>
</dbReference>
<accession>A0A844G348</accession>
<comment type="caution">
    <text evidence="3">The sequence shown here is derived from an EMBL/GenBank/DDBJ whole genome shotgun (WGS) entry which is preliminary data.</text>
</comment>
<dbReference type="PANTHER" id="PTHR30093">
    <property type="entry name" value="GENERAL SECRETION PATHWAY PROTEIN G"/>
    <property type="match status" value="1"/>
</dbReference>
<organism evidence="3 4">
    <name type="scientific">Victivallis lenta</name>
    <dbReference type="NCBI Taxonomy" id="2606640"/>
    <lineage>
        <taxon>Bacteria</taxon>
        <taxon>Pseudomonadati</taxon>
        <taxon>Lentisphaerota</taxon>
        <taxon>Lentisphaeria</taxon>
        <taxon>Victivallales</taxon>
        <taxon>Victivallaceae</taxon>
        <taxon>Victivallis</taxon>
    </lineage>
</organism>
<keyword evidence="4" id="KW-1185">Reference proteome</keyword>